<keyword evidence="3" id="KW-1185">Reference proteome</keyword>
<sequence length="153" mass="17667">MMIVAALVLAGVFVGQVQGLRRAQELRKPRNMTTENNQVMELLAQVHKKRMKVAELKWTNSPEANLSRALWATDTYCYDKDVNGDLKCHNCPKQWSHYNGMCYKPETDLKTFDEAVKHLHVCSISQKVQGVEGYWVGLRHDGEVWRWLNACFN</sequence>
<dbReference type="SUPFAM" id="SSF56436">
    <property type="entry name" value="C-type lectin-like"/>
    <property type="match status" value="1"/>
</dbReference>
<accession>A0AAW0P5C4</accession>
<dbReference type="EMBL" id="JBBPFD010000009">
    <property type="protein sequence ID" value="KAK7912974.1"/>
    <property type="molecule type" value="Genomic_DNA"/>
</dbReference>
<organism evidence="2 3">
    <name type="scientific">Mugilogobius chulae</name>
    <name type="common">yellowstripe goby</name>
    <dbReference type="NCBI Taxonomy" id="88201"/>
    <lineage>
        <taxon>Eukaryota</taxon>
        <taxon>Metazoa</taxon>
        <taxon>Chordata</taxon>
        <taxon>Craniata</taxon>
        <taxon>Vertebrata</taxon>
        <taxon>Euteleostomi</taxon>
        <taxon>Actinopterygii</taxon>
        <taxon>Neopterygii</taxon>
        <taxon>Teleostei</taxon>
        <taxon>Neoteleostei</taxon>
        <taxon>Acanthomorphata</taxon>
        <taxon>Gobiaria</taxon>
        <taxon>Gobiiformes</taxon>
        <taxon>Gobioidei</taxon>
        <taxon>Gobiidae</taxon>
        <taxon>Gobionellinae</taxon>
        <taxon>Mugilogobius</taxon>
    </lineage>
</organism>
<comment type="caution">
    <text evidence="2">The sequence shown here is derived from an EMBL/GenBank/DDBJ whole genome shotgun (WGS) entry which is preliminary data.</text>
</comment>
<proteinExistence type="predicted"/>
<evidence type="ECO:0000256" key="1">
    <source>
        <dbReference type="SAM" id="SignalP"/>
    </source>
</evidence>
<evidence type="ECO:0000313" key="3">
    <source>
        <dbReference type="Proteomes" id="UP001460270"/>
    </source>
</evidence>
<feature type="signal peptide" evidence="1">
    <location>
        <begin position="1"/>
        <end position="19"/>
    </location>
</feature>
<name>A0AAW0P5C4_9GOBI</name>
<feature type="chain" id="PRO_5043575625" description="C-type lectin domain-containing protein" evidence="1">
    <location>
        <begin position="20"/>
        <end position="153"/>
    </location>
</feature>
<dbReference type="Proteomes" id="UP001460270">
    <property type="component" value="Unassembled WGS sequence"/>
</dbReference>
<dbReference type="InterPro" id="IPR016186">
    <property type="entry name" value="C-type_lectin-like/link_sf"/>
</dbReference>
<evidence type="ECO:0000313" key="2">
    <source>
        <dbReference type="EMBL" id="KAK7912974.1"/>
    </source>
</evidence>
<dbReference type="InterPro" id="IPR016187">
    <property type="entry name" value="CTDL_fold"/>
</dbReference>
<keyword evidence="1" id="KW-0732">Signal</keyword>
<protein>
    <recommendedName>
        <fullName evidence="4">C-type lectin domain-containing protein</fullName>
    </recommendedName>
</protein>
<reference evidence="3" key="1">
    <citation type="submission" date="2024-04" db="EMBL/GenBank/DDBJ databases">
        <title>Salinicola lusitanus LLJ914,a marine bacterium isolated from the Okinawa Trough.</title>
        <authorList>
            <person name="Li J."/>
        </authorList>
    </citation>
    <scope>NUCLEOTIDE SEQUENCE [LARGE SCALE GENOMIC DNA]</scope>
</reference>
<dbReference type="AlphaFoldDB" id="A0AAW0P5C4"/>
<dbReference type="Gene3D" id="3.10.100.10">
    <property type="entry name" value="Mannose-Binding Protein A, subunit A"/>
    <property type="match status" value="1"/>
</dbReference>
<gene>
    <name evidence="2" type="ORF">WMY93_013185</name>
</gene>
<evidence type="ECO:0008006" key="4">
    <source>
        <dbReference type="Google" id="ProtNLM"/>
    </source>
</evidence>